<dbReference type="Proteomes" id="UP000236732">
    <property type="component" value="Unassembled WGS sequence"/>
</dbReference>
<comment type="function">
    <text evidence="9">Catalyzes the ATP-dependent phosphorylation of 3-oxo-tetronate to 3-oxo-tetronate 4-phosphate.</text>
</comment>
<dbReference type="Pfam" id="PF07005">
    <property type="entry name" value="SBD_N"/>
    <property type="match status" value="1"/>
</dbReference>
<feature type="domain" description="Four-carbon acid sugar kinase N-terminal" evidence="13">
    <location>
        <begin position="2"/>
        <end position="224"/>
    </location>
</feature>
<evidence type="ECO:0000256" key="6">
    <source>
        <dbReference type="ARBA" id="ARBA00023277"/>
    </source>
</evidence>
<reference evidence="15 16" key="1">
    <citation type="submission" date="2016-10" db="EMBL/GenBank/DDBJ databases">
        <authorList>
            <person name="de Groot N.N."/>
        </authorList>
    </citation>
    <scope>NUCLEOTIDE SEQUENCE [LARGE SCALE GENOMIC DNA]</scope>
    <source>
        <strain evidence="15 16">CGMCC 4.7037</strain>
    </source>
</reference>
<keyword evidence="2" id="KW-0808">Transferase</keyword>
<dbReference type="Gene3D" id="3.40.980.20">
    <property type="entry name" value="Four-carbon acid sugar kinase, nucleotide binding domain"/>
    <property type="match status" value="1"/>
</dbReference>
<proteinExistence type="inferred from homology"/>
<feature type="domain" description="Four-carbon acid sugar kinase nucleotide binding" evidence="14">
    <location>
        <begin position="245"/>
        <end position="402"/>
    </location>
</feature>
<evidence type="ECO:0000256" key="2">
    <source>
        <dbReference type="ARBA" id="ARBA00022679"/>
    </source>
</evidence>
<dbReference type="SUPFAM" id="SSF142764">
    <property type="entry name" value="YgbK-like"/>
    <property type="match status" value="1"/>
</dbReference>
<comment type="catalytic activity">
    <reaction evidence="7">
        <text>3-dehydro-L-erythronate + ATP = 3-dehydro-4-O-phospho-L-erythronate + ADP + H(+)</text>
        <dbReference type="Rhea" id="RHEA:52552"/>
        <dbReference type="ChEBI" id="CHEBI:15378"/>
        <dbReference type="ChEBI" id="CHEBI:30616"/>
        <dbReference type="ChEBI" id="CHEBI:136592"/>
        <dbReference type="ChEBI" id="CHEBI:136670"/>
        <dbReference type="ChEBI" id="CHEBI:456216"/>
        <dbReference type="EC" id="2.7.1.217"/>
    </reaction>
</comment>
<dbReference type="InterPro" id="IPR042213">
    <property type="entry name" value="NBD_C_sf"/>
</dbReference>
<evidence type="ECO:0000256" key="4">
    <source>
        <dbReference type="ARBA" id="ARBA00022777"/>
    </source>
</evidence>
<dbReference type="Pfam" id="PF17042">
    <property type="entry name" value="NBD_C"/>
    <property type="match status" value="1"/>
</dbReference>
<dbReference type="GO" id="GO:0016301">
    <property type="term" value="F:kinase activity"/>
    <property type="evidence" value="ECO:0007669"/>
    <property type="project" value="UniProtKB-KW"/>
</dbReference>
<accession>A0A1H6EFZ8</accession>
<dbReference type="InterPro" id="IPR010737">
    <property type="entry name" value="4-carb_acid_sugar_kinase_N"/>
</dbReference>
<keyword evidence="4" id="KW-0418">Kinase</keyword>
<dbReference type="GO" id="GO:0005524">
    <property type="term" value="F:ATP binding"/>
    <property type="evidence" value="ECO:0007669"/>
    <property type="project" value="UniProtKB-KW"/>
</dbReference>
<dbReference type="AlphaFoldDB" id="A0A1H6EFZ8"/>
<evidence type="ECO:0000313" key="15">
    <source>
        <dbReference type="EMBL" id="SEG95909.1"/>
    </source>
</evidence>
<dbReference type="Gene3D" id="3.40.50.10840">
    <property type="entry name" value="Putative sugar-binding, N-terminal domain"/>
    <property type="match status" value="1"/>
</dbReference>
<evidence type="ECO:0000313" key="16">
    <source>
        <dbReference type="Proteomes" id="UP000236732"/>
    </source>
</evidence>
<evidence type="ECO:0000256" key="12">
    <source>
        <dbReference type="ARBA" id="ARBA00041377"/>
    </source>
</evidence>
<evidence type="ECO:0000256" key="11">
    <source>
        <dbReference type="ARBA" id="ARBA00039461"/>
    </source>
</evidence>
<evidence type="ECO:0000256" key="5">
    <source>
        <dbReference type="ARBA" id="ARBA00022840"/>
    </source>
</evidence>
<evidence type="ECO:0000256" key="1">
    <source>
        <dbReference type="ARBA" id="ARBA00005715"/>
    </source>
</evidence>
<evidence type="ECO:0000256" key="9">
    <source>
        <dbReference type="ARBA" id="ARBA00037335"/>
    </source>
</evidence>
<dbReference type="EMBL" id="FNVT01000009">
    <property type="protein sequence ID" value="SEG95909.1"/>
    <property type="molecule type" value="Genomic_DNA"/>
</dbReference>
<gene>
    <name evidence="15" type="ORF">SAMN05444920_109198</name>
</gene>
<dbReference type="InterPro" id="IPR031475">
    <property type="entry name" value="NBD_C"/>
</dbReference>
<evidence type="ECO:0000256" key="7">
    <source>
        <dbReference type="ARBA" id="ARBA00035898"/>
    </source>
</evidence>
<dbReference type="RefSeq" id="WP_103959445.1">
    <property type="nucleotide sequence ID" value="NZ_FNVT01000009.1"/>
</dbReference>
<name>A0A1H6EFZ8_9ACTN</name>
<keyword evidence="3" id="KW-0547">Nucleotide-binding</keyword>
<dbReference type="NCBIfam" id="NF043035">
    <property type="entry name" value="OxoTetrKin"/>
    <property type="match status" value="1"/>
</dbReference>
<evidence type="ECO:0000256" key="10">
    <source>
        <dbReference type="ARBA" id="ARBA00039095"/>
    </source>
</evidence>
<keyword evidence="5" id="KW-0067">ATP-binding</keyword>
<evidence type="ECO:0000259" key="14">
    <source>
        <dbReference type="Pfam" id="PF17042"/>
    </source>
</evidence>
<evidence type="ECO:0000256" key="8">
    <source>
        <dbReference type="ARBA" id="ARBA00036346"/>
    </source>
</evidence>
<evidence type="ECO:0000259" key="13">
    <source>
        <dbReference type="Pfam" id="PF07005"/>
    </source>
</evidence>
<keyword evidence="16" id="KW-1185">Reference proteome</keyword>
<protein>
    <recommendedName>
        <fullName evidence="11">3-oxo-tetronate kinase</fullName>
        <ecNumber evidence="10">2.7.1.217</ecNumber>
    </recommendedName>
    <alternativeName>
        <fullName evidence="12">3-dehydrotetronate 4-kinase</fullName>
    </alternativeName>
</protein>
<comment type="similarity">
    <text evidence="1">Belongs to the four-carbon acid sugar kinase family.</text>
</comment>
<evidence type="ECO:0000256" key="3">
    <source>
        <dbReference type="ARBA" id="ARBA00022741"/>
    </source>
</evidence>
<dbReference type="InterPro" id="IPR037051">
    <property type="entry name" value="4-carb_acid_sugar_kinase_N_sf"/>
</dbReference>
<comment type="catalytic activity">
    <reaction evidence="8">
        <text>3-dehydro-D-erythronate + ATP = 3-dehydro-4-O-phospho-D-erythronate + ADP + H(+)</text>
        <dbReference type="Rhea" id="RHEA:52556"/>
        <dbReference type="ChEBI" id="CHEBI:15378"/>
        <dbReference type="ChEBI" id="CHEBI:30616"/>
        <dbReference type="ChEBI" id="CHEBI:57958"/>
        <dbReference type="ChEBI" id="CHEBI:136593"/>
        <dbReference type="ChEBI" id="CHEBI:456216"/>
        <dbReference type="EC" id="2.7.1.217"/>
    </reaction>
</comment>
<keyword evidence="6" id="KW-0119">Carbohydrate metabolism</keyword>
<dbReference type="InterPro" id="IPR050007">
    <property type="entry name" value="OtnK"/>
</dbReference>
<sequence length="410" mass="42659">MLGAIADDFTGATDLAIMLRRNGYRVAVAIEEHDPGASARTGLDALVIALKTRTAPAGDAVASSRGALDRLRSWGAEQIYVKYCSTFDSTDEGNIGPVLDMVSEELGAERVVVAPALPANGRTVYHGHLFVGGDLLEHSSMRHHPLTPMTRSRVADLLRPQTRYAVAEIHHETVRQGPQAVRAAIAAAPARYVVVDTIDDEDLRVLGAAVAGSTLVSGGSGLACGLPSPGTTADTWSPGQGASRVVLCGSASATTRRQIAAAARTQPVRRIDPATAVRDPEKEIDAITQWVQAQPAGTAPVVYAAGEQADLVHEVDGRPVAPAVEHVLARAARRLVGQAGITRLLIAGGETSGAIVRALGIGLLRIGPEIATGVCWSSADTAGGETVALALKSGNFGPDHLFTSAWDRLA</sequence>
<dbReference type="OrthoDB" id="191465at2"/>
<organism evidence="15 16">
    <name type="scientific">Nonomuraea solani</name>
    <dbReference type="NCBI Taxonomy" id="1144553"/>
    <lineage>
        <taxon>Bacteria</taxon>
        <taxon>Bacillati</taxon>
        <taxon>Actinomycetota</taxon>
        <taxon>Actinomycetes</taxon>
        <taxon>Streptosporangiales</taxon>
        <taxon>Streptosporangiaceae</taxon>
        <taxon>Nonomuraea</taxon>
    </lineage>
</organism>
<dbReference type="EC" id="2.7.1.217" evidence="10"/>